<proteinExistence type="predicted"/>
<keyword evidence="2" id="KW-1185">Reference proteome</keyword>
<accession>A0A0L6V5R7</accession>
<reference evidence="1 2" key="1">
    <citation type="submission" date="2015-08" db="EMBL/GenBank/DDBJ databases">
        <title>Next Generation Sequencing and Analysis of the Genome of Puccinia sorghi L Schw, the Causal Agent of Maize Common Rust.</title>
        <authorList>
            <person name="Rochi L."/>
            <person name="Burguener G."/>
            <person name="Darino M."/>
            <person name="Turjanski A."/>
            <person name="Kreff E."/>
            <person name="Dieguez M.J."/>
            <person name="Sacco F."/>
        </authorList>
    </citation>
    <scope>NUCLEOTIDE SEQUENCE [LARGE SCALE GENOMIC DNA]</scope>
    <source>
        <strain evidence="1 2">RO10H11247</strain>
    </source>
</reference>
<organism evidence="1 2">
    <name type="scientific">Puccinia sorghi</name>
    <dbReference type="NCBI Taxonomy" id="27349"/>
    <lineage>
        <taxon>Eukaryota</taxon>
        <taxon>Fungi</taxon>
        <taxon>Dikarya</taxon>
        <taxon>Basidiomycota</taxon>
        <taxon>Pucciniomycotina</taxon>
        <taxon>Pucciniomycetes</taxon>
        <taxon>Pucciniales</taxon>
        <taxon>Pucciniaceae</taxon>
        <taxon>Puccinia</taxon>
    </lineage>
</organism>
<dbReference type="STRING" id="27349.A0A0L6V5R7"/>
<dbReference type="AlphaFoldDB" id="A0A0L6V5R7"/>
<dbReference type="Proteomes" id="UP000037035">
    <property type="component" value="Unassembled WGS sequence"/>
</dbReference>
<gene>
    <name evidence="1" type="ORF">VP01_2561g3</name>
</gene>
<sequence length="324" mass="36617">MGLNLGSDDCNHYMSWSLLLYSVTSMTLTDPKTGSLSLTIGTLSNTFHSAPSTLVLFLTFAQLPFREAMVQAMSLVYFSMYLTLLKGLSGLDQRTVKIIGIFLAIDKLHESLPSSCSILNIALPSTINVLLRSPAKLVSLILLRKTAISQPSSSTTGDQAHLFPKKLFVDFYNLAEDWSNRAMNPSASQSKSSHTAQCLAGLIYTAMMAFNFLDNDLWQSSSYICINDCHSLHHYLDFRVASGSQNQSKIDFYRVEKWKFWITLLKLENNYGTEVQFSKTLKEGSVSYYTRTIFLNVAEIYPESVFTLTRLFCRMEDVWKWILS</sequence>
<dbReference type="EMBL" id="LAVV01007459">
    <property type="protein sequence ID" value="KNZ55857.1"/>
    <property type="molecule type" value="Genomic_DNA"/>
</dbReference>
<evidence type="ECO:0000313" key="2">
    <source>
        <dbReference type="Proteomes" id="UP000037035"/>
    </source>
</evidence>
<evidence type="ECO:0000313" key="1">
    <source>
        <dbReference type="EMBL" id="KNZ55857.1"/>
    </source>
</evidence>
<protein>
    <submittedName>
        <fullName evidence="1">Uncharacterized protein</fullName>
    </submittedName>
</protein>
<dbReference type="OrthoDB" id="6287725at2759"/>
<dbReference type="VEuPathDB" id="FungiDB:VP01_2561g3"/>
<comment type="caution">
    <text evidence="1">The sequence shown here is derived from an EMBL/GenBank/DDBJ whole genome shotgun (WGS) entry which is preliminary data.</text>
</comment>
<name>A0A0L6V5R7_9BASI</name>